<dbReference type="RefSeq" id="WP_285324302.1">
    <property type="nucleotide sequence ID" value="NZ_JARGCK010000013.1"/>
</dbReference>
<dbReference type="Proteomes" id="UP001174037">
    <property type="component" value="Unassembled WGS sequence"/>
</dbReference>
<sequence>MNLFDKKMKIDEVSKVVDKLNDIKGLNNKFIYQYNATEEWFDIIHSIENEIQNNDKLAERISDILIEDLIQKEILNFSFYEDREELMANTIEFLSNRKTIFKTKPLLSNDKIIEKDIVSQKKNTDIQVTWDNIKKVV</sequence>
<evidence type="ECO:0000313" key="1">
    <source>
        <dbReference type="EMBL" id="MDK9866755.1"/>
    </source>
</evidence>
<reference evidence="1" key="2">
    <citation type="submission" date="2023-03" db="EMBL/GenBank/DDBJ databases">
        <authorList>
            <person name="Vazquez L."/>
            <person name="Rodriguez J."/>
            <person name="Mayo B."/>
            <person name="Florez A.B."/>
        </authorList>
    </citation>
    <scope>NUCLEOTIDE SEQUENCE</scope>
    <source>
        <strain evidence="1">5A3I</strain>
    </source>
</reference>
<organism evidence="1 2">
    <name type="scientific">Staphylococcus equorum</name>
    <dbReference type="NCBI Taxonomy" id="246432"/>
    <lineage>
        <taxon>Bacteria</taxon>
        <taxon>Bacillati</taxon>
        <taxon>Bacillota</taxon>
        <taxon>Bacilli</taxon>
        <taxon>Bacillales</taxon>
        <taxon>Staphylococcaceae</taxon>
        <taxon>Staphylococcus</taxon>
    </lineage>
</organism>
<protein>
    <submittedName>
        <fullName evidence="1">Uncharacterized protein</fullName>
    </submittedName>
</protein>
<dbReference type="EMBL" id="JARGCK010000013">
    <property type="protein sequence ID" value="MDK9866755.1"/>
    <property type="molecule type" value="Genomic_DNA"/>
</dbReference>
<accession>A0AAW7AML4</accession>
<name>A0AAW7AML4_9STAP</name>
<evidence type="ECO:0000313" key="2">
    <source>
        <dbReference type="Proteomes" id="UP001174037"/>
    </source>
</evidence>
<reference evidence="1" key="1">
    <citation type="journal article" date="2023" name="Int. J. Mol. Sci.">
        <title>Antibiotic Resistance/Susceptibility Profiles of Staphylococcus equorum Strains from Cheese, and Genome Analysis for Antibiotic Resistance Genes.</title>
        <authorList>
            <person name="Vazquez L."/>
            <person name="Srednik M.E."/>
            <person name="Rodriguez J."/>
            <person name="Florez A.B."/>
            <person name="Mayo B."/>
        </authorList>
    </citation>
    <scope>NUCLEOTIDE SEQUENCE</scope>
    <source>
        <strain evidence="1">5A3I</strain>
    </source>
</reference>
<dbReference type="AlphaFoldDB" id="A0AAW7AML4"/>
<comment type="caution">
    <text evidence="1">The sequence shown here is derived from an EMBL/GenBank/DDBJ whole genome shotgun (WGS) entry which is preliminary data.</text>
</comment>
<gene>
    <name evidence="1" type="ORF">P1A27_12490</name>
</gene>
<proteinExistence type="predicted"/>